<dbReference type="InterPro" id="IPR000847">
    <property type="entry name" value="LysR_HTH_N"/>
</dbReference>
<evidence type="ECO:0000259" key="5">
    <source>
        <dbReference type="PROSITE" id="PS50931"/>
    </source>
</evidence>
<dbReference type="Gene3D" id="3.40.190.10">
    <property type="entry name" value="Periplasmic binding protein-like II"/>
    <property type="match status" value="2"/>
</dbReference>
<evidence type="ECO:0000256" key="1">
    <source>
        <dbReference type="ARBA" id="ARBA00009437"/>
    </source>
</evidence>
<proteinExistence type="inferred from homology"/>
<feature type="domain" description="HTH lysR-type" evidence="5">
    <location>
        <begin position="1"/>
        <end position="58"/>
    </location>
</feature>
<dbReference type="PANTHER" id="PTHR30346:SF17">
    <property type="entry name" value="LYSR FAMILY TRANSCRIPTIONAL REGULATOR"/>
    <property type="match status" value="1"/>
</dbReference>
<evidence type="ECO:0000256" key="4">
    <source>
        <dbReference type="ARBA" id="ARBA00023163"/>
    </source>
</evidence>
<dbReference type="SUPFAM" id="SSF53850">
    <property type="entry name" value="Periplasmic binding protein-like II"/>
    <property type="match status" value="1"/>
</dbReference>
<evidence type="ECO:0000313" key="6">
    <source>
        <dbReference type="EMBL" id="OZI34502.1"/>
    </source>
</evidence>
<evidence type="ECO:0000256" key="2">
    <source>
        <dbReference type="ARBA" id="ARBA00023015"/>
    </source>
</evidence>
<name>A0A261SC05_9BORD</name>
<sequence>MDFRQLRYFVAVAEELSFSAAARRLHISQPPLSMQVKALEDELGTELLARNKRNVALTEAGRLFLEQARRALQHLERAGDVVRQAIRGEAGEIRIAFTASVPMFEAFPRMVQDFRGRHPAARADLIHMSTGQQLQALAEKSIDVGFLRPSILFCPPPGIRVLRLWRDRLVAVLPARHRLAGEDTPLPLAALSEETFILFPRGLGCGLFEHVTVLASRAGFAPHVGQDAREGATIIGLVAAGMGVSVLPETYAKTGIPGVVYRRLETDDAASEILLAHRADDASPLLARFFAMAAEGGQAAAA</sequence>
<keyword evidence="3" id="KW-0238">DNA-binding</keyword>
<keyword evidence="2" id="KW-0805">Transcription regulation</keyword>
<dbReference type="GO" id="GO:0032993">
    <property type="term" value="C:protein-DNA complex"/>
    <property type="evidence" value="ECO:0007669"/>
    <property type="project" value="TreeGrafter"/>
</dbReference>
<keyword evidence="4" id="KW-0804">Transcription</keyword>
<dbReference type="GO" id="GO:0003700">
    <property type="term" value="F:DNA-binding transcription factor activity"/>
    <property type="evidence" value="ECO:0007669"/>
    <property type="project" value="InterPro"/>
</dbReference>
<dbReference type="InterPro" id="IPR036390">
    <property type="entry name" value="WH_DNA-bd_sf"/>
</dbReference>
<dbReference type="SUPFAM" id="SSF46785">
    <property type="entry name" value="Winged helix' DNA-binding domain"/>
    <property type="match status" value="1"/>
</dbReference>
<dbReference type="InterPro" id="IPR036388">
    <property type="entry name" value="WH-like_DNA-bd_sf"/>
</dbReference>
<keyword evidence="7" id="KW-1185">Reference proteome</keyword>
<reference evidence="7" key="1">
    <citation type="submission" date="2017-05" db="EMBL/GenBank/DDBJ databases">
        <title>Complete and WGS of Bordetella genogroups.</title>
        <authorList>
            <person name="Spilker T."/>
            <person name="Lipuma J."/>
        </authorList>
    </citation>
    <scope>NUCLEOTIDE SEQUENCE [LARGE SCALE GENOMIC DNA]</scope>
    <source>
        <strain evidence="7">AU16122</strain>
    </source>
</reference>
<dbReference type="PANTHER" id="PTHR30346">
    <property type="entry name" value="TRANSCRIPTIONAL DUAL REGULATOR HCAR-RELATED"/>
    <property type="match status" value="1"/>
</dbReference>
<organism evidence="6 7">
    <name type="scientific">Bordetella genomosp. 10</name>
    <dbReference type="NCBI Taxonomy" id="1416804"/>
    <lineage>
        <taxon>Bacteria</taxon>
        <taxon>Pseudomonadati</taxon>
        <taxon>Pseudomonadota</taxon>
        <taxon>Betaproteobacteria</taxon>
        <taxon>Burkholderiales</taxon>
        <taxon>Alcaligenaceae</taxon>
        <taxon>Bordetella</taxon>
    </lineage>
</organism>
<evidence type="ECO:0000313" key="7">
    <source>
        <dbReference type="Proteomes" id="UP000216020"/>
    </source>
</evidence>
<accession>A0A261SC05</accession>
<dbReference type="GO" id="GO:0003677">
    <property type="term" value="F:DNA binding"/>
    <property type="evidence" value="ECO:0007669"/>
    <property type="project" value="UniProtKB-KW"/>
</dbReference>
<dbReference type="FunFam" id="1.10.10.10:FF:000001">
    <property type="entry name" value="LysR family transcriptional regulator"/>
    <property type="match status" value="1"/>
</dbReference>
<dbReference type="EMBL" id="NEVM01000002">
    <property type="protein sequence ID" value="OZI34502.1"/>
    <property type="molecule type" value="Genomic_DNA"/>
</dbReference>
<dbReference type="PROSITE" id="PS50931">
    <property type="entry name" value="HTH_LYSR"/>
    <property type="match status" value="1"/>
</dbReference>
<dbReference type="Gene3D" id="1.10.10.10">
    <property type="entry name" value="Winged helix-like DNA-binding domain superfamily/Winged helix DNA-binding domain"/>
    <property type="match status" value="1"/>
</dbReference>
<dbReference type="InterPro" id="IPR005119">
    <property type="entry name" value="LysR_subst-bd"/>
</dbReference>
<dbReference type="RefSeq" id="WP_094853493.1">
    <property type="nucleotide sequence ID" value="NZ_NEVM01000002.1"/>
</dbReference>
<dbReference type="AlphaFoldDB" id="A0A261SC05"/>
<dbReference type="CDD" id="cd08414">
    <property type="entry name" value="PBP2_LTTR_aromatics_like"/>
    <property type="match status" value="1"/>
</dbReference>
<dbReference type="OrthoDB" id="9157176at2"/>
<dbReference type="PRINTS" id="PR00039">
    <property type="entry name" value="HTHLYSR"/>
</dbReference>
<gene>
    <name evidence="6" type="ORF">CAL29_13420</name>
</gene>
<comment type="similarity">
    <text evidence="1">Belongs to the LysR transcriptional regulatory family.</text>
</comment>
<evidence type="ECO:0000256" key="3">
    <source>
        <dbReference type="ARBA" id="ARBA00023125"/>
    </source>
</evidence>
<dbReference type="Pfam" id="PF00126">
    <property type="entry name" value="HTH_1"/>
    <property type="match status" value="1"/>
</dbReference>
<dbReference type="Pfam" id="PF03466">
    <property type="entry name" value="LysR_substrate"/>
    <property type="match status" value="1"/>
</dbReference>
<dbReference type="Proteomes" id="UP000216020">
    <property type="component" value="Unassembled WGS sequence"/>
</dbReference>
<protein>
    <submittedName>
        <fullName evidence="6">LysR family transcriptional regulator</fullName>
    </submittedName>
</protein>
<comment type="caution">
    <text evidence="6">The sequence shown here is derived from an EMBL/GenBank/DDBJ whole genome shotgun (WGS) entry which is preliminary data.</text>
</comment>